<keyword evidence="1" id="KW-0472">Membrane</keyword>
<dbReference type="EMBL" id="SRLB01000009">
    <property type="protein sequence ID" value="TGD99047.1"/>
    <property type="molecule type" value="Genomic_DNA"/>
</dbReference>
<feature type="transmembrane region" description="Helical" evidence="1">
    <location>
        <begin position="114"/>
        <end position="137"/>
    </location>
</feature>
<dbReference type="RefSeq" id="WP_135415285.1">
    <property type="nucleotide sequence ID" value="NZ_SRLB01000009.1"/>
</dbReference>
<name>A0A4Z0NSN9_9HYPH</name>
<feature type="transmembrane region" description="Helical" evidence="1">
    <location>
        <begin position="49"/>
        <end position="67"/>
    </location>
</feature>
<gene>
    <name evidence="2" type="ORF">EU555_14175</name>
</gene>
<sequence length="259" mass="27189">MERAEILWWWTVGVLLALCAATSVAWLLDGRQIGGESVWVKPIKFQLSLALHCATLALVASGLAGTWRDGALLRWVAFASIAATGFEVAYIMVQAGRQQASHFNRDTPFLAAMYAAMAVGAVVITVAAAIVGAVAWADAGARFGPALRLAVALGLIGGTVLTLIVAFRMGGALTRHVGLEAPGAARMPLTGWSLTVGDRRVPHFFATHMMQAVPLAGLIAERTLPRAPAVGAVLLVAAGWVALTLWFFAQANRGEPVLG</sequence>
<accession>A0A4Z0NSN9</accession>
<comment type="caution">
    <text evidence="2">The sequence shown here is derived from an EMBL/GenBank/DDBJ whole genome shotgun (WGS) entry which is preliminary data.</text>
</comment>
<keyword evidence="1" id="KW-0812">Transmembrane</keyword>
<keyword evidence="1" id="KW-1133">Transmembrane helix</keyword>
<evidence type="ECO:0000313" key="3">
    <source>
        <dbReference type="Proteomes" id="UP000297535"/>
    </source>
</evidence>
<keyword evidence="3" id="KW-1185">Reference proteome</keyword>
<proteinExistence type="predicted"/>
<dbReference type="Proteomes" id="UP000297535">
    <property type="component" value="Unassembled WGS sequence"/>
</dbReference>
<dbReference type="AlphaFoldDB" id="A0A4Z0NSN9"/>
<evidence type="ECO:0000313" key="2">
    <source>
        <dbReference type="EMBL" id="TGD99047.1"/>
    </source>
</evidence>
<dbReference type="OrthoDB" id="343560at2"/>
<feature type="transmembrane region" description="Helical" evidence="1">
    <location>
        <begin position="6"/>
        <end position="28"/>
    </location>
</feature>
<feature type="transmembrane region" description="Helical" evidence="1">
    <location>
        <begin position="149"/>
        <end position="167"/>
    </location>
</feature>
<organism evidence="2 3">
    <name type="scientific">Methylobacterium nonmethylotrophicum</name>
    <dbReference type="NCBI Taxonomy" id="1141884"/>
    <lineage>
        <taxon>Bacteria</taxon>
        <taxon>Pseudomonadati</taxon>
        <taxon>Pseudomonadota</taxon>
        <taxon>Alphaproteobacteria</taxon>
        <taxon>Hyphomicrobiales</taxon>
        <taxon>Methylobacteriaceae</taxon>
        <taxon>Methylobacterium</taxon>
    </lineage>
</organism>
<feature type="transmembrane region" description="Helical" evidence="1">
    <location>
        <begin position="73"/>
        <end position="93"/>
    </location>
</feature>
<protein>
    <submittedName>
        <fullName evidence="2">Uncharacterized protein</fullName>
    </submittedName>
</protein>
<feature type="transmembrane region" description="Helical" evidence="1">
    <location>
        <begin position="229"/>
        <end position="249"/>
    </location>
</feature>
<evidence type="ECO:0000256" key="1">
    <source>
        <dbReference type="SAM" id="Phobius"/>
    </source>
</evidence>
<reference evidence="2 3" key="1">
    <citation type="submission" date="2019-04" db="EMBL/GenBank/DDBJ databases">
        <authorList>
            <person name="Feng G."/>
            <person name="Zhu H."/>
        </authorList>
    </citation>
    <scope>NUCLEOTIDE SEQUENCE [LARGE SCALE GENOMIC DNA]</scope>
    <source>
        <strain evidence="2 3">6HR-1</strain>
    </source>
</reference>